<evidence type="ECO:0000313" key="5">
    <source>
        <dbReference type="Proteomes" id="UP000886748"/>
    </source>
</evidence>
<dbReference type="HAMAP" id="MF_00457">
    <property type="entry name" value="UPF0173"/>
    <property type="match status" value="1"/>
</dbReference>
<dbReference type="InterPro" id="IPR001279">
    <property type="entry name" value="Metallo-B-lactamas"/>
</dbReference>
<reference evidence="4" key="2">
    <citation type="journal article" date="2021" name="PeerJ">
        <title>Extensive microbial diversity within the chicken gut microbiome revealed by metagenomics and culture.</title>
        <authorList>
            <person name="Gilroy R."/>
            <person name="Ravi A."/>
            <person name="Getino M."/>
            <person name="Pursley I."/>
            <person name="Horton D.L."/>
            <person name="Alikhan N.F."/>
            <person name="Baker D."/>
            <person name="Gharbi K."/>
            <person name="Hall N."/>
            <person name="Watson M."/>
            <person name="Adriaenssens E.M."/>
            <person name="Foster-Nyarko E."/>
            <person name="Jarju S."/>
            <person name="Secka A."/>
            <person name="Antonio M."/>
            <person name="Oren A."/>
            <person name="Chaudhuri R.R."/>
            <person name="La Ragione R."/>
            <person name="Hildebrand F."/>
            <person name="Pallen M.J."/>
        </authorList>
    </citation>
    <scope>NUCLEOTIDE SEQUENCE</scope>
    <source>
        <strain evidence="4">CHK154-7741</strain>
    </source>
</reference>
<comment type="similarity">
    <text evidence="2">Belongs to the UPF0173 family.</text>
</comment>
<dbReference type="SMART" id="SM00849">
    <property type="entry name" value="Lactamase_B"/>
    <property type="match status" value="1"/>
</dbReference>
<accession>A0A9D1N0W0</accession>
<dbReference type="SUPFAM" id="SSF56281">
    <property type="entry name" value="Metallo-hydrolase/oxidoreductase"/>
    <property type="match status" value="1"/>
</dbReference>
<dbReference type="EMBL" id="DVOD01000046">
    <property type="protein sequence ID" value="HIU92704.1"/>
    <property type="molecule type" value="Genomic_DNA"/>
</dbReference>
<proteinExistence type="inferred from homology"/>
<dbReference type="AlphaFoldDB" id="A0A9D1N0W0"/>
<evidence type="ECO:0000256" key="2">
    <source>
        <dbReference type="HAMAP-Rule" id="MF_00457"/>
    </source>
</evidence>
<dbReference type="InterPro" id="IPR022877">
    <property type="entry name" value="UPF0173"/>
</dbReference>
<dbReference type="GO" id="GO:0016787">
    <property type="term" value="F:hydrolase activity"/>
    <property type="evidence" value="ECO:0007669"/>
    <property type="project" value="UniProtKB-UniRule"/>
</dbReference>
<dbReference type="PANTHER" id="PTHR43546:SF3">
    <property type="entry name" value="UPF0173 METAL-DEPENDENT HYDROLASE MJ1163"/>
    <property type="match status" value="1"/>
</dbReference>
<sequence length="227" mass="25036">MNSTTIKYIGHSAFYFETGSHGILVDPFISNNPVAKFNYKEEIITDIFLTHAHADHMGDAIPISRATKAPITAIFELANYCMAKGALVEGVNFGGKLSYPWGFARFLPAFHSSSTPDGQYAGMPASIMFEINGTKIYHAGDTCLNSEMKTAGEVYKPDIAFLPVGSFYTMDKNEAALAAKWLGVKKVIPMHYNTFDAIKTDIQEFKNMIEKEGIECIILKPGESLEL</sequence>
<reference evidence="4" key="1">
    <citation type="submission" date="2020-10" db="EMBL/GenBank/DDBJ databases">
        <authorList>
            <person name="Gilroy R."/>
        </authorList>
    </citation>
    <scope>NUCLEOTIDE SEQUENCE</scope>
    <source>
        <strain evidence="4">CHK154-7741</strain>
    </source>
</reference>
<evidence type="ECO:0000256" key="1">
    <source>
        <dbReference type="ARBA" id="ARBA00022801"/>
    </source>
</evidence>
<dbReference type="Gene3D" id="3.60.15.10">
    <property type="entry name" value="Ribonuclease Z/Hydroxyacylglutathione hydrolase-like"/>
    <property type="match status" value="1"/>
</dbReference>
<name>A0A9D1N0W0_9CLOT</name>
<dbReference type="InterPro" id="IPR050114">
    <property type="entry name" value="UPF0173_UPF0282_UlaG_hydrolase"/>
</dbReference>
<dbReference type="NCBIfam" id="NF001911">
    <property type="entry name" value="PRK00685.1"/>
    <property type="match status" value="1"/>
</dbReference>
<dbReference type="Proteomes" id="UP000886748">
    <property type="component" value="Unassembled WGS sequence"/>
</dbReference>
<comment type="caution">
    <text evidence="4">The sequence shown here is derived from an EMBL/GenBank/DDBJ whole genome shotgun (WGS) entry which is preliminary data.</text>
</comment>
<organism evidence="4 5">
    <name type="scientific">Candidatus Limenecus avicola</name>
    <dbReference type="NCBI Taxonomy" id="2840847"/>
    <lineage>
        <taxon>Bacteria</taxon>
        <taxon>Bacillati</taxon>
        <taxon>Bacillota</taxon>
        <taxon>Clostridia</taxon>
        <taxon>Eubacteriales</taxon>
        <taxon>Clostridiaceae</taxon>
        <taxon>Clostridiaceae incertae sedis</taxon>
        <taxon>Candidatus Limenecus</taxon>
    </lineage>
</organism>
<dbReference type="PANTHER" id="PTHR43546">
    <property type="entry name" value="UPF0173 METAL-DEPENDENT HYDROLASE MJ1163-RELATED"/>
    <property type="match status" value="1"/>
</dbReference>
<evidence type="ECO:0000259" key="3">
    <source>
        <dbReference type="SMART" id="SM00849"/>
    </source>
</evidence>
<dbReference type="InterPro" id="IPR036866">
    <property type="entry name" value="RibonucZ/Hydroxyglut_hydro"/>
</dbReference>
<evidence type="ECO:0000313" key="4">
    <source>
        <dbReference type="EMBL" id="HIU92704.1"/>
    </source>
</evidence>
<feature type="domain" description="Metallo-beta-lactamase" evidence="3">
    <location>
        <begin position="10"/>
        <end position="191"/>
    </location>
</feature>
<keyword evidence="1 2" id="KW-0378">Hydrolase</keyword>
<protein>
    <recommendedName>
        <fullName evidence="2">UPF0173 metal-dependent hydrolase IAD26_06160</fullName>
    </recommendedName>
</protein>
<dbReference type="Pfam" id="PF13483">
    <property type="entry name" value="Lactamase_B_3"/>
    <property type="match status" value="1"/>
</dbReference>
<gene>
    <name evidence="4" type="ORF">IAD26_06160</name>
</gene>